<dbReference type="HAMAP" id="MF_01924">
    <property type="entry name" value="A_A_dipeptidase"/>
    <property type="match status" value="1"/>
</dbReference>
<evidence type="ECO:0000256" key="4">
    <source>
        <dbReference type="ARBA" id="ARBA00022801"/>
    </source>
</evidence>
<evidence type="ECO:0000313" key="11">
    <source>
        <dbReference type="EMBL" id="TCJ85183.1"/>
    </source>
</evidence>
<feature type="active site" description="Proton donor/acceptor" evidence="9">
    <location>
        <position position="207"/>
    </location>
</feature>
<evidence type="ECO:0000256" key="5">
    <source>
        <dbReference type="ARBA" id="ARBA00022833"/>
    </source>
</evidence>
<dbReference type="OrthoDB" id="9801430at2"/>
<evidence type="ECO:0000256" key="3">
    <source>
        <dbReference type="ARBA" id="ARBA00022723"/>
    </source>
</evidence>
<comment type="caution">
    <text evidence="11">The sequence shown here is derived from an EMBL/GenBank/DDBJ whole genome shotgun (WGS) entry which is preliminary data.</text>
</comment>
<dbReference type="GO" id="GO:0006508">
    <property type="term" value="P:proteolysis"/>
    <property type="evidence" value="ECO:0007669"/>
    <property type="project" value="UniProtKB-KW"/>
</dbReference>
<evidence type="ECO:0000256" key="2">
    <source>
        <dbReference type="ARBA" id="ARBA00022670"/>
    </source>
</evidence>
<feature type="binding site" evidence="9">
    <location>
        <position position="136"/>
    </location>
    <ligand>
        <name>Zn(2+)</name>
        <dbReference type="ChEBI" id="CHEBI:29105"/>
        <note>catalytic</note>
    </ligand>
</feature>
<evidence type="ECO:0000256" key="6">
    <source>
        <dbReference type="ARBA" id="ARBA00022997"/>
    </source>
</evidence>
<protein>
    <recommendedName>
        <fullName evidence="9 10">D-alanyl-D-alanine dipeptidase</fullName>
        <shortName evidence="9 10">D-Ala-D-Ala dipeptidase</shortName>
        <ecNumber evidence="9 10">3.4.13.22</ecNumber>
    </recommendedName>
</protein>
<dbReference type="GO" id="GO:0071555">
    <property type="term" value="P:cell wall organization"/>
    <property type="evidence" value="ECO:0007669"/>
    <property type="project" value="UniProtKB-KW"/>
</dbReference>
<dbReference type="Proteomes" id="UP000294887">
    <property type="component" value="Unassembled WGS sequence"/>
</dbReference>
<keyword evidence="6 9" id="KW-0224">Dipeptidase</keyword>
<dbReference type="InterPro" id="IPR000755">
    <property type="entry name" value="A_A_dipeptidase"/>
</dbReference>
<dbReference type="SUPFAM" id="SSF55166">
    <property type="entry name" value="Hedgehog/DD-peptidase"/>
    <property type="match status" value="1"/>
</dbReference>
<sequence>MNLSPINVKLDLDFNKVSQILIEENDEPLVELSQTDSQIKVVPVYAEQGIPGAISQCYVRQSVYLRLLNVASSLPACYTLVVLDSWRPTRVQQYLFDTFKESIRANNPLIGEAELLQKTQEFVAKPSSDVKSPSFHLTGGSVDVTLSDSDGQILDMGSLFDEGIPESHTAFLETKQELTHSECMAQTHRRCLYWAMIDQGFTNLDSEWWHYDFGNQLWAYYTGNKRAIYGPTSPKGYISE</sequence>
<dbReference type="GO" id="GO:0008237">
    <property type="term" value="F:metallopeptidase activity"/>
    <property type="evidence" value="ECO:0007669"/>
    <property type="project" value="UniProtKB-KW"/>
</dbReference>
<accession>A0A4R1EV76</accession>
<dbReference type="EC" id="3.4.13.22" evidence="9 10"/>
<dbReference type="GO" id="GO:0008270">
    <property type="term" value="F:zinc ion binding"/>
    <property type="evidence" value="ECO:0007669"/>
    <property type="project" value="UniProtKB-UniRule"/>
</dbReference>
<keyword evidence="4 9" id="KW-0378">Hydrolase</keyword>
<dbReference type="Gene3D" id="3.30.1380.10">
    <property type="match status" value="1"/>
</dbReference>
<keyword evidence="8 10" id="KW-0961">Cell wall biogenesis/degradation</keyword>
<keyword evidence="7 9" id="KW-0482">Metalloprotease</keyword>
<evidence type="ECO:0000256" key="1">
    <source>
        <dbReference type="ARBA" id="ARBA00001362"/>
    </source>
</evidence>
<gene>
    <name evidence="9" type="primary">ddpX</name>
    <name evidence="11" type="ORF">EV695_3150</name>
</gene>
<keyword evidence="2 9" id="KW-0645">Protease</keyword>
<evidence type="ECO:0000313" key="12">
    <source>
        <dbReference type="Proteomes" id="UP000294887"/>
    </source>
</evidence>
<dbReference type="PANTHER" id="PTHR43126">
    <property type="entry name" value="D-ALANYL-D-ALANINE DIPEPTIDASE"/>
    <property type="match status" value="1"/>
</dbReference>
<reference evidence="11 12" key="1">
    <citation type="submission" date="2019-03" db="EMBL/GenBank/DDBJ databases">
        <title>Genomic Encyclopedia of Type Strains, Phase IV (KMG-IV): sequencing the most valuable type-strain genomes for metagenomic binning, comparative biology and taxonomic classification.</title>
        <authorList>
            <person name="Goeker M."/>
        </authorList>
    </citation>
    <scope>NUCLEOTIDE SEQUENCE [LARGE SCALE GENOMIC DNA]</scope>
    <source>
        <strain evidence="11 12">DSM 24830</strain>
    </source>
</reference>
<dbReference type="GO" id="GO:0160237">
    <property type="term" value="F:D-Ala-D-Ala dipeptidase activity"/>
    <property type="evidence" value="ECO:0007669"/>
    <property type="project" value="UniProtKB-EC"/>
</dbReference>
<feature type="binding site" evidence="9">
    <location>
        <position position="143"/>
    </location>
    <ligand>
        <name>Zn(2+)</name>
        <dbReference type="ChEBI" id="CHEBI:29105"/>
        <note>catalytic</note>
    </ligand>
</feature>
<keyword evidence="3 9" id="KW-0479">Metal-binding</keyword>
<dbReference type="CDD" id="cd14843">
    <property type="entry name" value="D-Ala-D-Ala_dipeptidase_like"/>
    <property type="match status" value="1"/>
</dbReference>
<name>A0A4R1EV76_9GAMM</name>
<feature type="binding site" evidence="9">
    <location>
        <position position="210"/>
    </location>
    <ligand>
        <name>Zn(2+)</name>
        <dbReference type="ChEBI" id="CHEBI:29105"/>
        <note>catalytic</note>
    </ligand>
</feature>
<dbReference type="PIRSF" id="PIRSF026671">
    <property type="entry name" value="AA_dipeptidase"/>
    <property type="match status" value="1"/>
</dbReference>
<comment type="similarity">
    <text evidence="9 10">Belongs to the peptidase M15D family.</text>
</comment>
<evidence type="ECO:0000256" key="8">
    <source>
        <dbReference type="ARBA" id="ARBA00023316"/>
    </source>
</evidence>
<comment type="cofactor">
    <cofactor evidence="9">
        <name>Zn(2+)</name>
        <dbReference type="ChEBI" id="CHEBI:29105"/>
    </cofactor>
    <text evidence="9">Binds 1 zinc ion per subunit.</text>
</comment>
<comment type="catalytic activity">
    <reaction evidence="1 9 10">
        <text>D-alanyl-D-alanine + H2O = 2 D-alanine</text>
        <dbReference type="Rhea" id="RHEA:20661"/>
        <dbReference type="ChEBI" id="CHEBI:15377"/>
        <dbReference type="ChEBI" id="CHEBI:57416"/>
        <dbReference type="ChEBI" id="CHEBI:57822"/>
        <dbReference type="EC" id="3.4.13.22"/>
    </reaction>
</comment>
<dbReference type="AlphaFoldDB" id="A0A4R1EV76"/>
<evidence type="ECO:0000256" key="7">
    <source>
        <dbReference type="ARBA" id="ARBA00023049"/>
    </source>
</evidence>
<feature type="site" description="Transition state stabilizer" evidence="9">
    <location>
        <position position="87"/>
    </location>
</feature>
<keyword evidence="12" id="KW-1185">Reference proteome</keyword>
<keyword evidence="5 9" id="KW-0862">Zinc</keyword>
<organism evidence="11 12">
    <name type="scientific">Cocleimonas flava</name>
    <dbReference type="NCBI Taxonomy" id="634765"/>
    <lineage>
        <taxon>Bacteria</taxon>
        <taxon>Pseudomonadati</taxon>
        <taxon>Pseudomonadota</taxon>
        <taxon>Gammaproteobacteria</taxon>
        <taxon>Thiotrichales</taxon>
        <taxon>Thiotrichaceae</taxon>
        <taxon>Cocleimonas</taxon>
    </lineage>
</organism>
<comment type="function">
    <text evidence="9 10">Catalyzes hydrolysis of the D-alanyl-D-alanine dipeptide.</text>
</comment>
<dbReference type="EMBL" id="SMFQ01000004">
    <property type="protein sequence ID" value="TCJ85183.1"/>
    <property type="molecule type" value="Genomic_DNA"/>
</dbReference>
<evidence type="ECO:0000256" key="10">
    <source>
        <dbReference type="PIRNR" id="PIRNR026671"/>
    </source>
</evidence>
<proteinExistence type="inferred from homology"/>
<dbReference type="Pfam" id="PF01427">
    <property type="entry name" value="Peptidase_M15"/>
    <property type="match status" value="1"/>
</dbReference>
<evidence type="ECO:0000256" key="9">
    <source>
        <dbReference type="HAMAP-Rule" id="MF_01924"/>
    </source>
</evidence>
<dbReference type="InterPro" id="IPR009045">
    <property type="entry name" value="Zn_M74/Hedgehog-like"/>
</dbReference>